<dbReference type="AlphaFoldDB" id="A0A7R7I0C0"/>
<proteinExistence type="predicted"/>
<dbReference type="EMBL" id="AP023355">
    <property type="protein sequence ID" value="BCJ38421.1"/>
    <property type="molecule type" value="Genomic_DNA"/>
</dbReference>
<accession>A0A7R7I0C0</accession>
<evidence type="ECO:0000256" key="1">
    <source>
        <dbReference type="SAM" id="MobiDB-lite"/>
    </source>
</evidence>
<protein>
    <submittedName>
        <fullName evidence="2">Uncharacterized protein</fullName>
    </submittedName>
</protein>
<dbReference type="Proteomes" id="UP000611640">
    <property type="component" value="Chromosome"/>
</dbReference>
<reference evidence="2 3" key="1">
    <citation type="submission" date="2020-08" db="EMBL/GenBank/DDBJ databases">
        <title>Whole genome shotgun sequence of Actinocatenispora thailandica NBRC 105041.</title>
        <authorList>
            <person name="Komaki H."/>
            <person name="Tamura T."/>
        </authorList>
    </citation>
    <scope>NUCLEOTIDE SEQUENCE [LARGE SCALE GENOMIC DNA]</scope>
    <source>
        <strain evidence="2 3">NBRC 105041</strain>
    </source>
</reference>
<sequence length="106" mass="11925">MERPCPAGTATDGTGTNPAGCQMRTHRVGSTAKALPDLTLVAPARHIRGMPPMKLQRLDPERRRRRLQLLAELSDAKALRDRVAPRRAQVDRLRELIATRRRREAV</sequence>
<evidence type="ECO:0000313" key="3">
    <source>
        <dbReference type="Proteomes" id="UP000611640"/>
    </source>
</evidence>
<organism evidence="2 3">
    <name type="scientific">Actinocatenispora thailandica</name>
    <dbReference type="NCBI Taxonomy" id="227318"/>
    <lineage>
        <taxon>Bacteria</taxon>
        <taxon>Bacillati</taxon>
        <taxon>Actinomycetota</taxon>
        <taxon>Actinomycetes</taxon>
        <taxon>Micromonosporales</taxon>
        <taxon>Micromonosporaceae</taxon>
        <taxon>Actinocatenispora</taxon>
    </lineage>
</organism>
<gene>
    <name evidence="2" type="ORF">Athai_59240</name>
</gene>
<keyword evidence="3" id="KW-1185">Reference proteome</keyword>
<feature type="region of interest" description="Disordered" evidence="1">
    <location>
        <begin position="1"/>
        <end position="23"/>
    </location>
</feature>
<dbReference type="KEGG" id="atl:Athai_59240"/>
<evidence type="ECO:0000313" key="2">
    <source>
        <dbReference type="EMBL" id="BCJ38421.1"/>
    </source>
</evidence>
<name>A0A7R7I0C0_9ACTN</name>